<dbReference type="GO" id="GO:0009279">
    <property type="term" value="C:cell outer membrane"/>
    <property type="evidence" value="ECO:0007669"/>
    <property type="project" value="UniProtKB-SubCell"/>
</dbReference>
<reference evidence="8 9" key="1">
    <citation type="submission" date="2018-03" db="EMBL/GenBank/DDBJ databases">
        <title>Genomic Encyclopedia of Archaeal and Bacterial Type Strains, Phase II (KMG-II): from individual species to whole genera.</title>
        <authorList>
            <person name="Goeker M."/>
        </authorList>
    </citation>
    <scope>NUCLEOTIDE SEQUENCE [LARGE SCALE GENOMIC DNA]</scope>
    <source>
        <strain evidence="8 9">DSM 100214</strain>
    </source>
</reference>
<name>A0A2V3PSD9_9BACT</name>
<evidence type="ECO:0000313" key="8">
    <source>
        <dbReference type="EMBL" id="PXV66323.1"/>
    </source>
</evidence>
<evidence type="ECO:0000256" key="2">
    <source>
        <dbReference type="ARBA" id="ARBA00007613"/>
    </source>
</evidence>
<dbReference type="RefSeq" id="WP_110309984.1">
    <property type="nucleotide sequence ID" value="NZ_QICL01000005.1"/>
</dbReference>
<dbReference type="InterPro" id="IPR003423">
    <property type="entry name" value="OMP_efflux"/>
</dbReference>
<evidence type="ECO:0000256" key="3">
    <source>
        <dbReference type="ARBA" id="ARBA00022448"/>
    </source>
</evidence>
<organism evidence="8 9">
    <name type="scientific">Dysgonomonas alginatilytica</name>
    <dbReference type="NCBI Taxonomy" id="1605892"/>
    <lineage>
        <taxon>Bacteria</taxon>
        <taxon>Pseudomonadati</taxon>
        <taxon>Bacteroidota</taxon>
        <taxon>Bacteroidia</taxon>
        <taxon>Bacteroidales</taxon>
        <taxon>Dysgonomonadaceae</taxon>
        <taxon>Dysgonomonas</taxon>
    </lineage>
</organism>
<dbReference type="InterPro" id="IPR051906">
    <property type="entry name" value="TolC-like"/>
</dbReference>
<dbReference type="AlphaFoldDB" id="A0A2V3PSD9"/>
<keyword evidence="9" id="KW-1185">Reference proteome</keyword>
<evidence type="ECO:0000313" key="9">
    <source>
        <dbReference type="Proteomes" id="UP000247973"/>
    </source>
</evidence>
<keyword evidence="3" id="KW-0813">Transport</keyword>
<dbReference type="Gene3D" id="1.20.1600.10">
    <property type="entry name" value="Outer membrane efflux proteins (OEP)"/>
    <property type="match status" value="1"/>
</dbReference>
<keyword evidence="6" id="KW-0472">Membrane</keyword>
<dbReference type="GO" id="GO:0015288">
    <property type="term" value="F:porin activity"/>
    <property type="evidence" value="ECO:0007669"/>
    <property type="project" value="TreeGrafter"/>
</dbReference>
<dbReference type="OrthoDB" id="9771205at2"/>
<keyword evidence="5" id="KW-0812">Transmembrane</keyword>
<dbReference type="Pfam" id="PF02321">
    <property type="entry name" value="OEP"/>
    <property type="match status" value="2"/>
</dbReference>
<dbReference type="Proteomes" id="UP000247973">
    <property type="component" value="Unassembled WGS sequence"/>
</dbReference>
<protein>
    <submittedName>
        <fullName evidence="8">Outer membrane protein TolC</fullName>
    </submittedName>
</protein>
<evidence type="ECO:0000256" key="7">
    <source>
        <dbReference type="ARBA" id="ARBA00023237"/>
    </source>
</evidence>
<evidence type="ECO:0000256" key="6">
    <source>
        <dbReference type="ARBA" id="ARBA00023136"/>
    </source>
</evidence>
<comment type="caution">
    <text evidence="8">The sequence shown here is derived from an EMBL/GenBank/DDBJ whole genome shotgun (WGS) entry which is preliminary data.</text>
</comment>
<dbReference type="GO" id="GO:0015562">
    <property type="term" value="F:efflux transmembrane transporter activity"/>
    <property type="evidence" value="ECO:0007669"/>
    <property type="project" value="InterPro"/>
</dbReference>
<keyword evidence="7" id="KW-0998">Cell outer membrane</keyword>
<keyword evidence="4" id="KW-1134">Transmembrane beta strand</keyword>
<comment type="similarity">
    <text evidence="2">Belongs to the outer membrane factor (OMF) (TC 1.B.17) family.</text>
</comment>
<sequence>MKRHYIIILLFALPYCLFAQDVFDLKRCIEIGLDRNYQIRIIRNDEKIADNNLTIGNAGYLPYLNLNSGYSGTVNNTEQRLTSGDITKNNGVHNQALNAGINLDWTVFDGFNIQANYGRLKELQQIGDLNTRLAIENFVTNISNEYYNYIQQKTRLNNLRYAVKLSRERLRIVEARYSIGAGSRLELQQAKVDFNADSSMLIKQNEVIFTSRVQINQLMAMDDVEHPLLITDSIIDFNPFLNKDDIWQNLQASNVFLQLYKKDKNISVLDLKAIQSQYFPYVKVNAGYGFTQNMYEVGSFDRQKNLGFNYGVTVGFNIFDGFNRERKRKNARIEVQNKELEYQQVELSLRTDLSKMWMAYQNNMELTNLEKENLQTAQDNYTIALERYKLGDLSGIELREAQNSLLEAEDRLIEAQYNTKLCEISLIQLSGKMLSYIY</sequence>
<gene>
    <name evidence="8" type="ORF">CLV62_10574</name>
</gene>
<dbReference type="PANTHER" id="PTHR30026">
    <property type="entry name" value="OUTER MEMBRANE PROTEIN TOLC"/>
    <property type="match status" value="1"/>
</dbReference>
<accession>A0A2V3PSD9</accession>
<comment type="subcellular location">
    <subcellularLocation>
        <location evidence="1">Cell outer membrane</location>
    </subcellularLocation>
</comment>
<dbReference type="SUPFAM" id="SSF56954">
    <property type="entry name" value="Outer membrane efflux proteins (OEP)"/>
    <property type="match status" value="1"/>
</dbReference>
<evidence type="ECO:0000256" key="5">
    <source>
        <dbReference type="ARBA" id="ARBA00022692"/>
    </source>
</evidence>
<proteinExistence type="inferred from homology"/>
<dbReference type="PANTHER" id="PTHR30026:SF20">
    <property type="entry name" value="OUTER MEMBRANE PROTEIN TOLC"/>
    <property type="match status" value="1"/>
</dbReference>
<dbReference type="EMBL" id="QICL01000005">
    <property type="protein sequence ID" value="PXV66323.1"/>
    <property type="molecule type" value="Genomic_DNA"/>
</dbReference>
<dbReference type="GO" id="GO:1990281">
    <property type="term" value="C:efflux pump complex"/>
    <property type="evidence" value="ECO:0007669"/>
    <property type="project" value="TreeGrafter"/>
</dbReference>
<evidence type="ECO:0000256" key="1">
    <source>
        <dbReference type="ARBA" id="ARBA00004442"/>
    </source>
</evidence>
<evidence type="ECO:0000256" key="4">
    <source>
        <dbReference type="ARBA" id="ARBA00022452"/>
    </source>
</evidence>